<evidence type="ECO:0000256" key="5">
    <source>
        <dbReference type="ARBA" id="ARBA00023136"/>
    </source>
</evidence>
<evidence type="ECO:0000256" key="9">
    <source>
        <dbReference type="SAM" id="Phobius"/>
    </source>
</evidence>
<sequence length="428" mass="46892">MAFDKKLFNVLVLGLAFMLIFTAFQTMGNIQKTIISSIVEDDPDFDGKAYYSLAIIYLFLSVFNWAAPSVISLIGPKFSMILGGFTYLLFITSFVIPKTWLLYLVSAIIGIGAAMIWTGQGNYLTINSSPSTISRNSGIFWAMLQLSMFIGNLFVYFAFKGKERIDKNTRQIVIWTLSLVALCGIIVLLLLRKSKIQLENIAEKSSQGPLQALVGAGKLFTTKNMLLLSITFFYTGLELGFFSGVYSSCLGFTQNFSNKKELVGISGIFIGFGEVLGGAAFGLLGSRTSKWGRDPIITSGFIIHAISFFLIFLNLPNNSPFADTSNDAIIKSNASLAIFCSFLLGFGDACYNTQIYSLLGDIYSDQSASAFAIFKFTQSVGAALSFVYAESLVLYGQLGMLIVFAILGSLSFVWVEWSVKAEKKTDAM</sequence>
<feature type="transmembrane region" description="Helical" evidence="9">
    <location>
        <begin position="48"/>
        <end position="66"/>
    </location>
</feature>
<reference evidence="10" key="1">
    <citation type="journal article" date="2023" name="Insect Mol. Biol.">
        <title>Genome sequencing provides insights into the evolution of gene families encoding plant cell wall-degrading enzymes in longhorned beetles.</title>
        <authorList>
            <person name="Shin N.R."/>
            <person name="Okamura Y."/>
            <person name="Kirsch R."/>
            <person name="Pauchet Y."/>
        </authorList>
    </citation>
    <scope>NUCLEOTIDE SEQUENCE</scope>
    <source>
        <strain evidence="10">MMC_N1</strain>
    </source>
</reference>
<protein>
    <recommendedName>
        <fullName evidence="7">UNC93-like protein MFSD11</fullName>
    </recommendedName>
    <alternativeName>
        <fullName evidence="8">Major facilitator superfamily domain-containing protein 11</fullName>
    </alternativeName>
</protein>
<feature type="transmembrane region" description="Helical" evidence="9">
    <location>
        <begin position="102"/>
        <end position="126"/>
    </location>
</feature>
<dbReference type="PANTHER" id="PTHR23294">
    <property type="entry name" value="ET TRANSLATION PRODUCT-RELATED"/>
    <property type="match status" value="1"/>
</dbReference>
<evidence type="ECO:0000313" key="10">
    <source>
        <dbReference type="EMBL" id="KAJ8983849.1"/>
    </source>
</evidence>
<keyword evidence="11" id="KW-1185">Reference proteome</keyword>
<evidence type="ECO:0000256" key="7">
    <source>
        <dbReference type="ARBA" id="ARBA00040302"/>
    </source>
</evidence>
<comment type="subcellular location">
    <subcellularLocation>
        <location evidence="1">Membrane</location>
        <topology evidence="1">Multi-pass membrane protein</topology>
    </subcellularLocation>
</comment>
<proteinExistence type="inferred from homology"/>
<dbReference type="CDD" id="cd17407">
    <property type="entry name" value="MFS_MFSD11"/>
    <property type="match status" value="1"/>
</dbReference>
<dbReference type="InterPro" id="IPR051617">
    <property type="entry name" value="UNC-93-like_regulator"/>
</dbReference>
<keyword evidence="4 9" id="KW-1133">Transmembrane helix</keyword>
<organism evidence="10 11">
    <name type="scientific">Molorchus minor</name>
    <dbReference type="NCBI Taxonomy" id="1323400"/>
    <lineage>
        <taxon>Eukaryota</taxon>
        <taxon>Metazoa</taxon>
        <taxon>Ecdysozoa</taxon>
        <taxon>Arthropoda</taxon>
        <taxon>Hexapoda</taxon>
        <taxon>Insecta</taxon>
        <taxon>Pterygota</taxon>
        <taxon>Neoptera</taxon>
        <taxon>Endopterygota</taxon>
        <taxon>Coleoptera</taxon>
        <taxon>Polyphaga</taxon>
        <taxon>Cucujiformia</taxon>
        <taxon>Chrysomeloidea</taxon>
        <taxon>Cerambycidae</taxon>
        <taxon>Lamiinae</taxon>
        <taxon>Monochamini</taxon>
        <taxon>Molorchus</taxon>
    </lineage>
</organism>
<feature type="transmembrane region" description="Helical" evidence="9">
    <location>
        <begin position="171"/>
        <end position="191"/>
    </location>
</feature>
<evidence type="ECO:0000256" key="4">
    <source>
        <dbReference type="ARBA" id="ARBA00022989"/>
    </source>
</evidence>
<evidence type="ECO:0000256" key="8">
    <source>
        <dbReference type="ARBA" id="ARBA00041910"/>
    </source>
</evidence>
<feature type="transmembrane region" description="Helical" evidence="9">
    <location>
        <begin position="225"/>
        <end position="242"/>
    </location>
</feature>
<keyword evidence="6" id="KW-0325">Glycoprotein</keyword>
<feature type="transmembrane region" description="Helical" evidence="9">
    <location>
        <begin position="78"/>
        <end position="96"/>
    </location>
</feature>
<feature type="transmembrane region" description="Helical" evidence="9">
    <location>
        <begin position="138"/>
        <end position="159"/>
    </location>
</feature>
<evidence type="ECO:0000256" key="3">
    <source>
        <dbReference type="ARBA" id="ARBA00022692"/>
    </source>
</evidence>
<dbReference type="InterPro" id="IPR010291">
    <property type="entry name" value="Ion_channel_UNC-93"/>
</dbReference>
<feature type="transmembrane region" description="Helical" evidence="9">
    <location>
        <begin position="7"/>
        <end position="28"/>
    </location>
</feature>
<dbReference type="Pfam" id="PF05978">
    <property type="entry name" value="UNC-93"/>
    <property type="match status" value="1"/>
</dbReference>
<dbReference type="InterPro" id="IPR036259">
    <property type="entry name" value="MFS_trans_sf"/>
</dbReference>
<keyword evidence="3 9" id="KW-0812">Transmembrane</keyword>
<dbReference type="PANTHER" id="PTHR23294:SF0">
    <property type="entry name" value="UNC93-LIKE PROTEIN MFSD11"/>
    <property type="match status" value="1"/>
</dbReference>
<feature type="transmembrane region" description="Helical" evidence="9">
    <location>
        <begin position="262"/>
        <end position="284"/>
    </location>
</feature>
<comment type="caution">
    <text evidence="10">The sequence shown here is derived from an EMBL/GenBank/DDBJ whole genome shotgun (WGS) entry which is preliminary data.</text>
</comment>
<feature type="transmembrane region" description="Helical" evidence="9">
    <location>
        <begin position="296"/>
        <end position="316"/>
    </location>
</feature>
<dbReference type="Proteomes" id="UP001162164">
    <property type="component" value="Unassembled WGS sequence"/>
</dbReference>
<gene>
    <name evidence="10" type="ORF">NQ317_016454</name>
</gene>
<evidence type="ECO:0000313" key="11">
    <source>
        <dbReference type="Proteomes" id="UP001162164"/>
    </source>
</evidence>
<keyword evidence="5 9" id="KW-0472">Membrane</keyword>
<dbReference type="SUPFAM" id="SSF103473">
    <property type="entry name" value="MFS general substrate transporter"/>
    <property type="match status" value="1"/>
</dbReference>
<evidence type="ECO:0000256" key="6">
    <source>
        <dbReference type="ARBA" id="ARBA00023180"/>
    </source>
</evidence>
<dbReference type="EMBL" id="JAPWTJ010000058">
    <property type="protein sequence ID" value="KAJ8983849.1"/>
    <property type="molecule type" value="Genomic_DNA"/>
</dbReference>
<feature type="transmembrane region" description="Helical" evidence="9">
    <location>
        <begin position="328"/>
        <end position="347"/>
    </location>
</feature>
<name>A0ABQ9K133_9CUCU</name>
<evidence type="ECO:0000256" key="2">
    <source>
        <dbReference type="ARBA" id="ARBA00009172"/>
    </source>
</evidence>
<feature type="transmembrane region" description="Helical" evidence="9">
    <location>
        <begin position="394"/>
        <end position="415"/>
    </location>
</feature>
<comment type="similarity">
    <text evidence="2">Belongs to the unc-93 family.</text>
</comment>
<evidence type="ECO:0000256" key="1">
    <source>
        <dbReference type="ARBA" id="ARBA00004141"/>
    </source>
</evidence>
<feature type="transmembrane region" description="Helical" evidence="9">
    <location>
        <begin position="368"/>
        <end position="388"/>
    </location>
</feature>
<dbReference type="Gene3D" id="1.20.1250.20">
    <property type="entry name" value="MFS general substrate transporter like domains"/>
    <property type="match status" value="2"/>
</dbReference>
<accession>A0ABQ9K133</accession>